<organism evidence="3 4">
    <name type="scientific">Pteropus alecto</name>
    <name type="common">Black flying fox</name>
    <dbReference type="NCBI Taxonomy" id="9402"/>
    <lineage>
        <taxon>Eukaryota</taxon>
        <taxon>Metazoa</taxon>
        <taxon>Chordata</taxon>
        <taxon>Craniata</taxon>
        <taxon>Vertebrata</taxon>
        <taxon>Euteleostomi</taxon>
        <taxon>Mammalia</taxon>
        <taxon>Eutheria</taxon>
        <taxon>Laurasiatheria</taxon>
        <taxon>Chiroptera</taxon>
        <taxon>Yinpterochiroptera</taxon>
        <taxon>Pteropodoidea</taxon>
        <taxon>Pteropodidae</taxon>
        <taxon>Pteropodinae</taxon>
        <taxon>Pteropus</taxon>
    </lineage>
</organism>
<feature type="signal peptide" evidence="2">
    <location>
        <begin position="1"/>
        <end position="26"/>
    </location>
</feature>
<evidence type="ECO:0000256" key="2">
    <source>
        <dbReference type="SAM" id="SignalP"/>
    </source>
</evidence>
<feature type="region of interest" description="Disordered" evidence="1">
    <location>
        <begin position="38"/>
        <end position="61"/>
    </location>
</feature>
<dbReference type="EMBL" id="KB030271">
    <property type="protein sequence ID" value="ELK19104.1"/>
    <property type="molecule type" value="Genomic_DNA"/>
</dbReference>
<proteinExistence type="predicted"/>
<dbReference type="AlphaFoldDB" id="L5L5U2"/>
<dbReference type="Proteomes" id="UP000010552">
    <property type="component" value="Unassembled WGS sequence"/>
</dbReference>
<sequence length="131" mass="14569">MRGPNPVRLVTYCVKLCLTLSPPVTGFLLPGRCPNQTTQRIWSGKGDRQIRGSGCKRRTGNEELGPAKEAELFSKVSTRTTEFAKIQDCDPEFAKIQDWDPEFAKIQDCDPEFAKIQDCDPEFAKTSGLGS</sequence>
<reference evidence="4" key="1">
    <citation type="journal article" date="2013" name="Science">
        <title>Comparative analysis of bat genomes provides insight into the evolution of flight and immunity.</title>
        <authorList>
            <person name="Zhang G."/>
            <person name="Cowled C."/>
            <person name="Shi Z."/>
            <person name="Huang Z."/>
            <person name="Bishop-Lilly K.A."/>
            <person name="Fang X."/>
            <person name="Wynne J.W."/>
            <person name="Xiong Z."/>
            <person name="Baker M.L."/>
            <person name="Zhao W."/>
            <person name="Tachedjian M."/>
            <person name="Zhu Y."/>
            <person name="Zhou P."/>
            <person name="Jiang X."/>
            <person name="Ng J."/>
            <person name="Yang L."/>
            <person name="Wu L."/>
            <person name="Xiao J."/>
            <person name="Feng Y."/>
            <person name="Chen Y."/>
            <person name="Sun X."/>
            <person name="Zhang Y."/>
            <person name="Marsh G.A."/>
            <person name="Crameri G."/>
            <person name="Broder C.C."/>
            <person name="Frey K.G."/>
            <person name="Wang L.F."/>
            <person name="Wang J."/>
        </authorList>
    </citation>
    <scope>NUCLEOTIDE SEQUENCE [LARGE SCALE GENOMIC DNA]</scope>
</reference>
<gene>
    <name evidence="3" type="ORF">PAL_GLEAN10003818</name>
</gene>
<accession>L5L5U2</accession>
<name>L5L5U2_PTEAL</name>
<evidence type="ECO:0000313" key="3">
    <source>
        <dbReference type="EMBL" id="ELK19104.1"/>
    </source>
</evidence>
<evidence type="ECO:0000313" key="4">
    <source>
        <dbReference type="Proteomes" id="UP000010552"/>
    </source>
</evidence>
<dbReference type="InParanoid" id="L5L5U2"/>
<evidence type="ECO:0000256" key="1">
    <source>
        <dbReference type="SAM" id="MobiDB-lite"/>
    </source>
</evidence>
<keyword evidence="4" id="KW-1185">Reference proteome</keyword>
<keyword evidence="2" id="KW-0732">Signal</keyword>
<feature type="chain" id="PRO_5003969967" evidence="2">
    <location>
        <begin position="27"/>
        <end position="131"/>
    </location>
</feature>
<protein>
    <submittedName>
        <fullName evidence="3">Uncharacterized protein</fullName>
    </submittedName>
</protein>